<dbReference type="InterPro" id="IPR059052">
    <property type="entry name" value="HH_YbhG-like"/>
</dbReference>
<dbReference type="eggNOG" id="COG0845">
    <property type="taxonomic scope" value="Bacteria"/>
</dbReference>
<feature type="domain" description="CusB-like beta-barrel" evidence="5">
    <location>
        <begin position="284"/>
        <end position="355"/>
    </location>
</feature>
<dbReference type="Gene3D" id="2.40.420.20">
    <property type="match status" value="1"/>
</dbReference>
<dbReference type="EMBL" id="CP001344">
    <property type="protein sequence ID" value="ACL47040.1"/>
    <property type="molecule type" value="Genomic_DNA"/>
</dbReference>
<dbReference type="GO" id="GO:0016020">
    <property type="term" value="C:membrane"/>
    <property type="evidence" value="ECO:0007669"/>
    <property type="project" value="InterPro"/>
</dbReference>
<evidence type="ECO:0000256" key="2">
    <source>
        <dbReference type="ARBA" id="ARBA00009477"/>
    </source>
</evidence>
<dbReference type="AlphaFoldDB" id="B8HLH5"/>
<dbReference type="Pfam" id="PF25954">
    <property type="entry name" value="Beta-barrel_RND_2"/>
    <property type="match status" value="1"/>
</dbReference>
<dbReference type="InterPro" id="IPR006143">
    <property type="entry name" value="RND_pump_MFP"/>
</dbReference>
<dbReference type="Gene3D" id="2.40.30.170">
    <property type="match status" value="1"/>
</dbReference>
<accession>B8HLH5</accession>
<dbReference type="NCBIfam" id="TIGR01730">
    <property type="entry name" value="RND_mfp"/>
    <property type="match status" value="1"/>
</dbReference>
<proteinExistence type="inferred from homology"/>
<dbReference type="HOGENOM" id="CLU_018816_14_2_3"/>
<dbReference type="SUPFAM" id="SSF111369">
    <property type="entry name" value="HlyD-like secretion proteins"/>
    <property type="match status" value="2"/>
</dbReference>
<sequence>MPMFVPLLGKVKKPLPLIVGLISAGIISASAATYLILQRSSNQIDLQNYTVPVQAAQNLTVRVSASGTVVPIQTVNISPKTAGRLVQLLVEQGDRVRQGQIIARMDSSDIEAQLAQAQANLAEAQARQAEILAGNRAQEIAQAQAQVNAAQARVDLTSGRVTRNRPLAEEGAISRDRLDEVIADDNSARANLREAQQRLNLLRAGSRPEEIAQTRAAVAAAAAQLKAVQVQLNDTIIRAPFNGVITQKYATEGAFVTPTTSASSTSSATSTSIVAIAEGLEILAKVPEVDIAQIKRGQRVEIQADAYPDRTFQGQVRLVSPEAVVEQNVTSFQVRVSIVTGLDQLRSGMNADLVFLGSKLPNALVVPTVAIATEKGKTGVYVPGDDKKPVFQPVEIGASIEEKTQILTGLEPGMRVFIDFPEKLKPKQDTDN</sequence>
<gene>
    <name evidence="6" type="ordered locus">Cyan7425_4735</name>
</gene>
<dbReference type="GO" id="GO:0030313">
    <property type="term" value="C:cell envelope"/>
    <property type="evidence" value="ECO:0007669"/>
    <property type="project" value="UniProtKB-SubCell"/>
</dbReference>
<evidence type="ECO:0000256" key="1">
    <source>
        <dbReference type="ARBA" id="ARBA00004196"/>
    </source>
</evidence>
<evidence type="ECO:0000313" key="6">
    <source>
        <dbReference type="EMBL" id="ACL47040.1"/>
    </source>
</evidence>
<reference evidence="6" key="1">
    <citation type="submission" date="2009-01" db="EMBL/GenBank/DDBJ databases">
        <title>Complete sequence of chromosome Cyanothece sp. PCC 7425.</title>
        <authorList>
            <consortium name="US DOE Joint Genome Institute"/>
            <person name="Lucas S."/>
            <person name="Copeland A."/>
            <person name="Lapidus A."/>
            <person name="Glavina del Rio T."/>
            <person name="Dalin E."/>
            <person name="Tice H."/>
            <person name="Bruce D."/>
            <person name="Goodwin L."/>
            <person name="Pitluck S."/>
            <person name="Sims D."/>
            <person name="Meineke L."/>
            <person name="Brettin T."/>
            <person name="Detter J.C."/>
            <person name="Han C."/>
            <person name="Larimer F."/>
            <person name="Land M."/>
            <person name="Hauser L."/>
            <person name="Kyrpides N."/>
            <person name="Ovchinnikova G."/>
            <person name="Liberton M."/>
            <person name="Stoeckel J."/>
            <person name="Banerjee A."/>
            <person name="Singh A."/>
            <person name="Page L."/>
            <person name="Sato H."/>
            <person name="Zhao L."/>
            <person name="Sherman L."/>
            <person name="Pakrasi H."/>
            <person name="Richardson P."/>
        </authorList>
    </citation>
    <scope>NUCLEOTIDE SEQUENCE</scope>
    <source>
        <strain evidence="6">PCC 7425</strain>
    </source>
</reference>
<dbReference type="KEGG" id="cyn:Cyan7425_4735"/>
<feature type="domain" description="YbhG-like alpha-helical hairpin" evidence="4">
    <location>
        <begin position="105"/>
        <end position="234"/>
    </location>
</feature>
<evidence type="ECO:0000259" key="4">
    <source>
        <dbReference type="Pfam" id="PF25881"/>
    </source>
</evidence>
<dbReference type="PANTHER" id="PTHR32347:SF14">
    <property type="entry name" value="EFFLUX SYSTEM COMPONENT YKNX-RELATED"/>
    <property type="match status" value="1"/>
</dbReference>
<evidence type="ECO:0000256" key="3">
    <source>
        <dbReference type="ARBA" id="ARBA00023054"/>
    </source>
</evidence>
<dbReference type="Gene3D" id="2.40.50.100">
    <property type="match status" value="2"/>
</dbReference>
<dbReference type="PANTHER" id="PTHR32347">
    <property type="entry name" value="EFFLUX SYSTEM COMPONENT YKNX-RELATED"/>
    <property type="match status" value="1"/>
</dbReference>
<dbReference type="STRING" id="395961.Cyan7425_4735"/>
<comment type="subcellular location">
    <subcellularLocation>
        <location evidence="1">Cell envelope</location>
    </subcellularLocation>
</comment>
<dbReference type="GO" id="GO:0022857">
    <property type="term" value="F:transmembrane transporter activity"/>
    <property type="evidence" value="ECO:0007669"/>
    <property type="project" value="InterPro"/>
</dbReference>
<organism evidence="6">
    <name type="scientific">Cyanothece sp. (strain PCC 7425 / ATCC 29141)</name>
    <dbReference type="NCBI Taxonomy" id="395961"/>
    <lineage>
        <taxon>Bacteria</taxon>
        <taxon>Bacillati</taxon>
        <taxon>Cyanobacteriota</taxon>
        <taxon>Cyanophyceae</taxon>
        <taxon>Gomontiellales</taxon>
        <taxon>Cyanothecaceae</taxon>
        <taxon>Cyanothece</taxon>
    </lineage>
</organism>
<protein>
    <submittedName>
        <fullName evidence="6">Efflux transporter, RND family, MFP subunit</fullName>
    </submittedName>
</protein>
<comment type="similarity">
    <text evidence="2">Belongs to the membrane fusion protein (MFP) (TC 8.A.1) family.</text>
</comment>
<dbReference type="Gene3D" id="1.10.287.470">
    <property type="entry name" value="Helix hairpin bin"/>
    <property type="match status" value="1"/>
</dbReference>
<evidence type="ECO:0000259" key="5">
    <source>
        <dbReference type="Pfam" id="PF25954"/>
    </source>
</evidence>
<keyword evidence="3" id="KW-0175">Coiled coil</keyword>
<dbReference type="Pfam" id="PF25881">
    <property type="entry name" value="HH_YBHG"/>
    <property type="match status" value="1"/>
</dbReference>
<name>B8HLH5_CYAP4</name>
<dbReference type="InterPro" id="IPR058792">
    <property type="entry name" value="Beta-barrel_RND_2"/>
</dbReference>
<dbReference type="InterPro" id="IPR050465">
    <property type="entry name" value="UPF0194_transport"/>
</dbReference>
<dbReference type="OrthoDB" id="505602at2"/>